<evidence type="ECO:0000313" key="1">
    <source>
        <dbReference type="EMBL" id="SDX10537.1"/>
    </source>
</evidence>
<protein>
    <submittedName>
        <fullName evidence="1">Uncharacterized protein</fullName>
    </submittedName>
</protein>
<organism evidence="1 2">
    <name type="scientific">Flavobacterium degerlachei</name>
    <dbReference type="NCBI Taxonomy" id="229203"/>
    <lineage>
        <taxon>Bacteria</taxon>
        <taxon>Pseudomonadati</taxon>
        <taxon>Bacteroidota</taxon>
        <taxon>Flavobacteriia</taxon>
        <taxon>Flavobacteriales</taxon>
        <taxon>Flavobacteriaceae</taxon>
        <taxon>Flavobacterium</taxon>
    </lineage>
</organism>
<keyword evidence="2" id="KW-1185">Reference proteome</keyword>
<dbReference type="OrthoDB" id="1150496at2"/>
<evidence type="ECO:0000313" key="2">
    <source>
        <dbReference type="Proteomes" id="UP000198569"/>
    </source>
</evidence>
<sequence length="120" mass="13819">MKTKSPYIYEGTGSAIDDYQKPKEQLINILQGGRCHNKSNYGLFDYKNPQHKRIMANLRTANIVVKSERWGEVADMTGWFDRFLKSDKSPIKKPLKEMTEKEVSKIIVALDGVVIWKNSI</sequence>
<dbReference type="STRING" id="229203.SAMN05444338_10741"/>
<name>A0A1H2YZM7_9FLAO</name>
<accession>A0A1H2YZM7</accession>
<dbReference type="RefSeq" id="WP_091431754.1">
    <property type="nucleotide sequence ID" value="NZ_FNMV01000007.1"/>
</dbReference>
<dbReference type="EMBL" id="FNMV01000007">
    <property type="protein sequence ID" value="SDX10537.1"/>
    <property type="molecule type" value="Genomic_DNA"/>
</dbReference>
<dbReference type="AlphaFoldDB" id="A0A1H2YZM7"/>
<reference evidence="2" key="1">
    <citation type="submission" date="2016-10" db="EMBL/GenBank/DDBJ databases">
        <authorList>
            <person name="Varghese N."/>
            <person name="Submissions S."/>
        </authorList>
    </citation>
    <scope>NUCLEOTIDE SEQUENCE [LARGE SCALE GENOMIC DNA]</scope>
    <source>
        <strain evidence="2">DSM 15718</strain>
    </source>
</reference>
<dbReference type="Proteomes" id="UP000198569">
    <property type="component" value="Unassembled WGS sequence"/>
</dbReference>
<gene>
    <name evidence="1" type="ORF">SAMN05444338_10741</name>
</gene>
<proteinExistence type="predicted"/>